<dbReference type="InterPro" id="IPR050990">
    <property type="entry name" value="UPF0237/GcvR_regulator"/>
</dbReference>
<reference evidence="3" key="1">
    <citation type="journal article" date="2019" name="Int. J. Syst. Evol. Microbiol.">
        <title>The Global Catalogue of Microorganisms (GCM) 10K type strain sequencing project: providing services to taxonomists for standard genome sequencing and annotation.</title>
        <authorList>
            <consortium name="The Broad Institute Genomics Platform"/>
            <consortium name="The Broad Institute Genome Sequencing Center for Infectious Disease"/>
            <person name="Wu L."/>
            <person name="Ma J."/>
        </authorList>
    </citation>
    <scope>NUCLEOTIDE SEQUENCE [LARGE SCALE GENOMIC DNA]</scope>
    <source>
        <strain evidence="3">JCM 15591</strain>
    </source>
</reference>
<dbReference type="Gene3D" id="3.30.70.260">
    <property type="match status" value="2"/>
</dbReference>
<dbReference type="CDD" id="cd04869">
    <property type="entry name" value="ACT_GcvR_2"/>
    <property type="match status" value="1"/>
</dbReference>
<name>A0ABP4X0B6_9MICO</name>
<dbReference type="Pfam" id="PF01842">
    <property type="entry name" value="ACT"/>
    <property type="match status" value="1"/>
</dbReference>
<evidence type="ECO:0000313" key="2">
    <source>
        <dbReference type="EMBL" id="GAA1766144.1"/>
    </source>
</evidence>
<dbReference type="PROSITE" id="PS51671">
    <property type="entry name" value="ACT"/>
    <property type="match status" value="1"/>
</dbReference>
<comment type="caution">
    <text evidence="2">The sequence shown here is derived from an EMBL/GenBank/DDBJ whole genome shotgun (WGS) entry which is preliminary data.</text>
</comment>
<protein>
    <submittedName>
        <fullName evidence="2">Glycine cleavage system protein R</fullName>
    </submittedName>
</protein>
<evidence type="ECO:0000259" key="1">
    <source>
        <dbReference type="PROSITE" id="PS51671"/>
    </source>
</evidence>
<sequence>MRPAASYHARVETLVLTVIGDDRAGLVKALADTVADGGGNWERSQLAELAGKFAGIVVVTVPEDKVEALRTALAPLAGLLDVSVHTGRGAPDATTGQSVRLEILGNDRPGIVRDVSGVLAAHDLSVDSLTTQTRDAPMAGGVLFETTVLAHAPIGSDPAVVRAALEQLAGEMQVDITLDPA</sequence>
<keyword evidence="3" id="KW-1185">Reference proteome</keyword>
<evidence type="ECO:0000313" key="3">
    <source>
        <dbReference type="Proteomes" id="UP001501475"/>
    </source>
</evidence>
<dbReference type="PANTHER" id="PTHR34875:SF6">
    <property type="entry name" value="UPF0237 PROTEIN MJ1558"/>
    <property type="match status" value="1"/>
</dbReference>
<proteinExistence type="predicted"/>
<dbReference type="InterPro" id="IPR016867">
    <property type="entry name" value="GcvR"/>
</dbReference>
<dbReference type="Pfam" id="PF13740">
    <property type="entry name" value="ACT_6"/>
    <property type="match status" value="1"/>
</dbReference>
<dbReference type="Proteomes" id="UP001501475">
    <property type="component" value="Unassembled WGS sequence"/>
</dbReference>
<accession>A0ABP4X0B6</accession>
<feature type="domain" description="ACT" evidence="1">
    <location>
        <begin position="100"/>
        <end position="181"/>
    </location>
</feature>
<dbReference type="SUPFAM" id="SSF55021">
    <property type="entry name" value="ACT-like"/>
    <property type="match status" value="2"/>
</dbReference>
<dbReference type="PANTHER" id="PTHR34875">
    <property type="entry name" value="UPF0237 PROTEIN MJ1558"/>
    <property type="match status" value="1"/>
</dbReference>
<dbReference type="PIRSF" id="PIRSF028103">
    <property type="entry name" value="GcvR"/>
    <property type="match status" value="1"/>
</dbReference>
<organism evidence="2 3">
    <name type="scientific">Nostocoides vanveenii</name>
    <dbReference type="NCBI Taxonomy" id="330835"/>
    <lineage>
        <taxon>Bacteria</taxon>
        <taxon>Bacillati</taxon>
        <taxon>Actinomycetota</taxon>
        <taxon>Actinomycetes</taxon>
        <taxon>Micrococcales</taxon>
        <taxon>Intrasporangiaceae</taxon>
        <taxon>Nostocoides</taxon>
    </lineage>
</organism>
<dbReference type="InterPro" id="IPR045865">
    <property type="entry name" value="ACT-like_dom_sf"/>
</dbReference>
<dbReference type="InterPro" id="IPR002912">
    <property type="entry name" value="ACT_dom"/>
</dbReference>
<gene>
    <name evidence="2" type="ORF">GCM10009810_26240</name>
</gene>
<dbReference type="EMBL" id="BAAAPN010000057">
    <property type="protein sequence ID" value="GAA1766144.1"/>
    <property type="molecule type" value="Genomic_DNA"/>
</dbReference>